<keyword evidence="1" id="KW-0732">Signal</keyword>
<evidence type="ECO:0000313" key="2">
    <source>
        <dbReference type="EMBL" id="KOO66113.1"/>
    </source>
</evidence>
<feature type="chain" id="PRO_5034124044" description="DUF3244 domain-containing protein" evidence="1">
    <location>
        <begin position="24"/>
        <end position="129"/>
    </location>
</feature>
<sequence length="129" mass="14171">MKVIKACLVFSILFLLFTVKASAAGLDEIHYIGNQLHLISTKVDESSVGNQVPRAPMAPLTISIDGNTLYLYEQFTEMSLELSDESGVVFTDYIAGGAYNTSLPSDLKGTYELLMNDGEYIYTCTLVLE</sequence>
<dbReference type="RefSeq" id="WP_053399232.1">
    <property type="nucleotide sequence ID" value="NZ_LFQU01000047.1"/>
</dbReference>
<protein>
    <recommendedName>
        <fullName evidence="4">DUF3244 domain-containing protein</fullName>
    </recommendedName>
</protein>
<evidence type="ECO:0008006" key="4">
    <source>
        <dbReference type="Google" id="ProtNLM"/>
    </source>
</evidence>
<comment type="caution">
    <text evidence="2">The sequence shown here is derived from an EMBL/GenBank/DDBJ whole genome shotgun (WGS) entry which is preliminary data.</text>
</comment>
<evidence type="ECO:0000313" key="3">
    <source>
        <dbReference type="Proteomes" id="UP000036951"/>
    </source>
</evidence>
<proteinExistence type="predicted"/>
<dbReference type="EMBL" id="LFQU01000047">
    <property type="protein sequence ID" value="KOO66113.1"/>
    <property type="molecule type" value="Genomic_DNA"/>
</dbReference>
<gene>
    <name evidence="2" type="ORF">ACU52_13940</name>
</gene>
<feature type="signal peptide" evidence="1">
    <location>
        <begin position="1"/>
        <end position="23"/>
    </location>
</feature>
<keyword evidence="3" id="KW-1185">Reference proteome</keyword>
<dbReference type="AlphaFoldDB" id="A0A8E1UPP3"/>
<evidence type="ECO:0000256" key="1">
    <source>
        <dbReference type="SAM" id="SignalP"/>
    </source>
</evidence>
<reference evidence="2 3" key="1">
    <citation type="submission" date="2015-06" db="EMBL/GenBank/DDBJ databases">
        <title>Prevotella sp. 109, sp. nov., a novel member of the family Prevotellaceae isolated from human faeces.</title>
        <authorList>
            <person name="Shkoporov A.N."/>
            <person name="Chaplin A.V."/>
            <person name="Kafarskaia L.I."/>
            <person name="Efimov B.A."/>
        </authorList>
    </citation>
    <scope>NUCLEOTIDE SEQUENCE [LARGE SCALE GENOMIC DNA]</scope>
    <source>
        <strain evidence="2 3">109</strain>
    </source>
</reference>
<accession>A0A8E1UPP3</accession>
<name>A0A8E1UPP3_9BACT</name>
<organism evidence="2 3">
    <name type="scientific">Xylanibacter rarus</name>
    <dbReference type="NCBI Taxonomy" id="1676614"/>
    <lineage>
        <taxon>Bacteria</taxon>
        <taxon>Pseudomonadati</taxon>
        <taxon>Bacteroidota</taxon>
        <taxon>Bacteroidia</taxon>
        <taxon>Bacteroidales</taxon>
        <taxon>Prevotellaceae</taxon>
        <taxon>Xylanibacter</taxon>
    </lineage>
</organism>
<dbReference type="Proteomes" id="UP000036951">
    <property type="component" value="Unassembled WGS sequence"/>
</dbReference>